<protein>
    <recommendedName>
        <fullName evidence="6">Protein kinase domain-containing protein</fullName>
    </recommendedName>
</protein>
<keyword evidence="3" id="KW-0547">Nucleotide-binding</keyword>
<gene>
    <name evidence="7" type="ORF">POM88_010810</name>
</gene>
<evidence type="ECO:0000256" key="4">
    <source>
        <dbReference type="ARBA" id="ARBA00022777"/>
    </source>
</evidence>
<organism evidence="7 8">
    <name type="scientific">Heracleum sosnowskyi</name>
    <dbReference type="NCBI Taxonomy" id="360622"/>
    <lineage>
        <taxon>Eukaryota</taxon>
        <taxon>Viridiplantae</taxon>
        <taxon>Streptophyta</taxon>
        <taxon>Embryophyta</taxon>
        <taxon>Tracheophyta</taxon>
        <taxon>Spermatophyta</taxon>
        <taxon>Magnoliopsida</taxon>
        <taxon>eudicotyledons</taxon>
        <taxon>Gunneridae</taxon>
        <taxon>Pentapetalae</taxon>
        <taxon>asterids</taxon>
        <taxon>campanulids</taxon>
        <taxon>Apiales</taxon>
        <taxon>Apiaceae</taxon>
        <taxon>Apioideae</taxon>
        <taxon>apioid superclade</taxon>
        <taxon>Tordylieae</taxon>
        <taxon>Tordyliinae</taxon>
        <taxon>Heracleum</taxon>
    </lineage>
</organism>
<sequence length="136" mass="15229">MNPKISDFGLARSFIENENEANTNRVVGTYGYMPPEYAVDGLFSVKSDVFSFSVLVLEIVSGMEITSRSRSIELIEREIIQDPCYIQEVLRSIHIALLCVQQSPDDRPNMSSLVLMIGSEGELPMPTQPGFLQKEI</sequence>
<reference evidence="7" key="2">
    <citation type="submission" date="2023-05" db="EMBL/GenBank/DDBJ databases">
        <authorList>
            <person name="Schelkunov M.I."/>
        </authorList>
    </citation>
    <scope>NUCLEOTIDE SEQUENCE</scope>
    <source>
        <strain evidence="7">Hsosn_3</strain>
        <tissue evidence="7">Leaf</tissue>
    </source>
</reference>
<keyword evidence="8" id="KW-1185">Reference proteome</keyword>
<dbReference type="PANTHER" id="PTHR27002:SF851">
    <property type="entry name" value="G-TYPE LECTIN S-RECEPTOR-LIKE SERINE_THREONINE-PROTEIN KINASE SD1-1"/>
    <property type="match status" value="1"/>
</dbReference>
<name>A0AAD8IV33_9APIA</name>
<keyword evidence="1" id="KW-0723">Serine/threonine-protein kinase</keyword>
<dbReference type="GO" id="GO:0005886">
    <property type="term" value="C:plasma membrane"/>
    <property type="evidence" value="ECO:0007669"/>
    <property type="project" value="TreeGrafter"/>
</dbReference>
<dbReference type="GO" id="GO:0004674">
    <property type="term" value="F:protein serine/threonine kinase activity"/>
    <property type="evidence" value="ECO:0007669"/>
    <property type="project" value="UniProtKB-KW"/>
</dbReference>
<evidence type="ECO:0000313" key="8">
    <source>
        <dbReference type="Proteomes" id="UP001237642"/>
    </source>
</evidence>
<dbReference type="PROSITE" id="PS50011">
    <property type="entry name" value="PROTEIN_KINASE_DOM"/>
    <property type="match status" value="1"/>
</dbReference>
<reference evidence="7" key="1">
    <citation type="submission" date="2023-02" db="EMBL/GenBank/DDBJ databases">
        <title>Genome of toxic invasive species Heracleum sosnowskyi carries increased number of genes despite the absence of recent whole-genome duplications.</title>
        <authorList>
            <person name="Schelkunov M."/>
            <person name="Shtratnikova V."/>
            <person name="Makarenko M."/>
            <person name="Klepikova A."/>
            <person name="Omelchenko D."/>
            <person name="Novikova G."/>
            <person name="Obukhova E."/>
            <person name="Bogdanov V."/>
            <person name="Penin A."/>
            <person name="Logacheva M."/>
        </authorList>
    </citation>
    <scope>NUCLEOTIDE SEQUENCE</scope>
    <source>
        <strain evidence="7">Hsosn_3</strain>
        <tissue evidence="7">Leaf</tissue>
    </source>
</reference>
<accession>A0AAD8IV33</accession>
<evidence type="ECO:0000256" key="2">
    <source>
        <dbReference type="ARBA" id="ARBA00022679"/>
    </source>
</evidence>
<dbReference type="GO" id="GO:0005524">
    <property type="term" value="F:ATP binding"/>
    <property type="evidence" value="ECO:0007669"/>
    <property type="project" value="UniProtKB-KW"/>
</dbReference>
<evidence type="ECO:0000256" key="1">
    <source>
        <dbReference type="ARBA" id="ARBA00022527"/>
    </source>
</evidence>
<evidence type="ECO:0000259" key="6">
    <source>
        <dbReference type="PROSITE" id="PS50011"/>
    </source>
</evidence>
<keyword evidence="4" id="KW-0418">Kinase</keyword>
<evidence type="ECO:0000256" key="3">
    <source>
        <dbReference type="ARBA" id="ARBA00022741"/>
    </source>
</evidence>
<dbReference type="SUPFAM" id="SSF56112">
    <property type="entry name" value="Protein kinase-like (PK-like)"/>
    <property type="match status" value="1"/>
</dbReference>
<evidence type="ECO:0000256" key="5">
    <source>
        <dbReference type="ARBA" id="ARBA00022840"/>
    </source>
</evidence>
<keyword evidence="5" id="KW-0067">ATP-binding</keyword>
<dbReference type="PANTHER" id="PTHR27002">
    <property type="entry name" value="RECEPTOR-LIKE SERINE/THREONINE-PROTEIN KINASE SD1-8"/>
    <property type="match status" value="1"/>
</dbReference>
<dbReference type="Proteomes" id="UP001237642">
    <property type="component" value="Unassembled WGS sequence"/>
</dbReference>
<evidence type="ECO:0000313" key="7">
    <source>
        <dbReference type="EMBL" id="KAK1391754.1"/>
    </source>
</evidence>
<dbReference type="AlphaFoldDB" id="A0AAD8IV33"/>
<proteinExistence type="predicted"/>
<feature type="domain" description="Protein kinase" evidence="6">
    <location>
        <begin position="1"/>
        <end position="131"/>
    </location>
</feature>
<dbReference type="InterPro" id="IPR000719">
    <property type="entry name" value="Prot_kinase_dom"/>
</dbReference>
<dbReference type="InterPro" id="IPR011009">
    <property type="entry name" value="Kinase-like_dom_sf"/>
</dbReference>
<comment type="caution">
    <text evidence="7">The sequence shown here is derived from an EMBL/GenBank/DDBJ whole genome shotgun (WGS) entry which is preliminary data.</text>
</comment>
<dbReference type="Pfam" id="PF07714">
    <property type="entry name" value="PK_Tyr_Ser-Thr"/>
    <property type="match status" value="1"/>
</dbReference>
<dbReference type="InterPro" id="IPR001245">
    <property type="entry name" value="Ser-Thr/Tyr_kinase_cat_dom"/>
</dbReference>
<keyword evidence="2" id="KW-0808">Transferase</keyword>
<dbReference type="Gene3D" id="1.10.510.10">
    <property type="entry name" value="Transferase(Phosphotransferase) domain 1"/>
    <property type="match status" value="1"/>
</dbReference>
<dbReference type="EMBL" id="JAUIZM010000003">
    <property type="protein sequence ID" value="KAK1391754.1"/>
    <property type="molecule type" value="Genomic_DNA"/>
</dbReference>